<evidence type="ECO:0000313" key="12">
    <source>
        <dbReference type="Proteomes" id="UP000198611"/>
    </source>
</evidence>
<comment type="similarity">
    <text evidence="2 10">Belongs to the purine nucleoside phosphorylase YfiH/LACC1 family.</text>
</comment>
<dbReference type="STRING" id="1123397.SAMN05660831_01233"/>
<evidence type="ECO:0000313" key="11">
    <source>
        <dbReference type="EMBL" id="SFD24374.1"/>
    </source>
</evidence>
<name>A0A1I1QQI1_9GAMM</name>
<reference evidence="11 12" key="1">
    <citation type="submission" date="2016-10" db="EMBL/GenBank/DDBJ databases">
        <authorList>
            <person name="de Groot N.N."/>
        </authorList>
    </citation>
    <scope>NUCLEOTIDE SEQUENCE [LARGE SCALE GENOMIC DNA]</scope>
    <source>
        <strain evidence="11 12">HL3</strain>
    </source>
</reference>
<accession>A0A1I1QQI1</accession>
<comment type="catalytic activity">
    <reaction evidence="1">
        <text>inosine + phosphate = alpha-D-ribose 1-phosphate + hypoxanthine</text>
        <dbReference type="Rhea" id="RHEA:27646"/>
        <dbReference type="ChEBI" id="CHEBI:17368"/>
        <dbReference type="ChEBI" id="CHEBI:17596"/>
        <dbReference type="ChEBI" id="CHEBI:43474"/>
        <dbReference type="ChEBI" id="CHEBI:57720"/>
        <dbReference type="EC" id="2.4.2.1"/>
    </reaction>
    <physiologicalReaction direction="left-to-right" evidence="1">
        <dbReference type="Rhea" id="RHEA:27647"/>
    </physiologicalReaction>
</comment>
<dbReference type="InterPro" id="IPR011324">
    <property type="entry name" value="Cytotoxic_necrot_fac-like_cat"/>
</dbReference>
<evidence type="ECO:0000256" key="3">
    <source>
        <dbReference type="ARBA" id="ARBA00022679"/>
    </source>
</evidence>
<keyword evidence="6" id="KW-0862">Zinc</keyword>
<evidence type="ECO:0000256" key="2">
    <source>
        <dbReference type="ARBA" id="ARBA00007353"/>
    </source>
</evidence>
<evidence type="ECO:0000256" key="8">
    <source>
        <dbReference type="ARBA" id="ARBA00048968"/>
    </source>
</evidence>
<dbReference type="GO" id="GO:0016787">
    <property type="term" value="F:hydrolase activity"/>
    <property type="evidence" value="ECO:0007669"/>
    <property type="project" value="UniProtKB-KW"/>
</dbReference>
<dbReference type="GO" id="GO:0017061">
    <property type="term" value="F:S-methyl-5-thioadenosine phosphorylase activity"/>
    <property type="evidence" value="ECO:0007669"/>
    <property type="project" value="UniProtKB-EC"/>
</dbReference>
<sequence length="243" mass="24917">MTAPAWFAPDWPRPPGVRAAVTTRAGGVSQDPFASLNLADHVGDEPAAVAADRAALVEALGLPAEPAWLEQVHGVAVADAGAGPGQQADASVATEPGTVCAVLTADCLPVLLARSDGTAVAAAHAGWKGLAAGVLEATAVRLGPGRITAWLGPAIGPAAFEVGEEVRAAFVDSDPGAAACFRYQGGSLHADLYALARRRLFAAGVAVVHGGGRCTFTEGERFYSYRREGRTGRMATLIWRDPV</sequence>
<organism evidence="11 12">
    <name type="scientific">Thiohalospira halophila DSM 15071</name>
    <dbReference type="NCBI Taxonomy" id="1123397"/>
    <lineage>
        <taxon>Bacteria</taxon>
        <taxon>Pseudomonadati</taxon>
        <taxon>Pseudomonadota</taxon>
        <taxon>Gammaproteobacteria</taxon>
        <taxon>Thiohalospirales</taxon>
        <taxon>Thiohalospiraceae</taxon>
        <taxon>Thiohalospira</taxon>
    </lineage>
</organism>
<dbReference type="InterPro" id="IPR003730">
    <property type="entry name" value="Cu_polyphenol_OxRdtase"/>
</dbReference>
<evidence type="ECO:0000256" key="9">
    <source>
        <dbReference type="ARBA" id="ARBA00049893"/>
    </source>
</evidence>
<proteinExistence type="inferred from homology"/>
<protein>
    <recommendedName>
        <fullName evidence="10">Purine nucleoside phosphorylase</fullName>
    </recommendedName>
</protein>
<evidence type="ECO:0000256" key="5">
    <source>
        <dbReference type="ARBA" id="ARBA00022801"/>
    </source>
</evidence>
<evidence type="ECO:0000256" key="6">
    <source>
        <dbReference type="ARBA" id="ARBA00022833"/>
    </source>
</evidence>
<dbReference type="CDD" id="cd16833">
    <property type="entry name" value="YfiH"/>
    <property type="match status" value="1"/>
</dbReference>
<keyword evidence="3" id="KW-0808">Transferase</keyword>
<dbReference type="GO" id="GO:0005507">
    <property type="term" value="F:copper ion binding"/>
    <property type="evidence" value="ECO:0007669"/>
    <property type="project" value="TreeGrafter"/>
</dbReference>
<dbReference type="PANTHER" id="PTHR30616">
    <property type="entry name" value="UNCHARACTERIZED PROTEIN YFIH"/>
    <property type="match status" value="1"/>
</dbReference>
<evidence type="ECO:0000256" key="1">
    <source>
        <dbReference type="ARBA" id="ARBA00000553"/>
    </source>
</evidence>
<gene>
    <name evidence="11" type="ORF">SAMN05660831_01233</name>
</gene>
<dbReference type="InterPro" id="IPR038371">
    <property type="entry name" value="Cu_polyphenol_OxRdtase_sf"/>
</dbReference>
<keyword evidence="12" id="KW-1185">Reference proteome</keyword>
<dbReference type="EMBL" id="FOMJ01000003">
    <property type="protein sequence ID" value="SFD24374.1"/>
    <property type="molecule type" value="Genomic_DNA"/>
</dbReference>
<dbReference type="NCBIfam" id="TIGR00726">
    <property type="entry name" value="peptidoglycan editing factor PgeF"/>
    <property type="match status" value="1"/>
</dbReference>
<comment type="catalytic activity">
    <reaction evidence="9">
        <text>S-methyl-5'-thioadenosine + phosphate = 5-(methylsulfanyl)-alpha-D-ribose 1-phosphate + adenine</text>
        <dbReference type="Rhea" id="RHEA:11852"/>
        <dbReference type="ChEBI" id="CHEBI:16708"/>
        <dbReference type="ChEBI" id="CHEBI:17509"/>
        <dbReference type="ChEBI" id="CHEBI:43474"/>
        <dbReference type="ChEBI" id="CHEBI:58533"/>
        <dbReference type="EC" id="2.4.2.28"/>
    </reaction>
    <physiologicalReaction direction="left-to-right" evidence="9">
        <dbReference type="Rhea" id="RHEA:11853"/>
    </physiologicalReaction>
</comment>
<dbReference type="Proteomes" id="UP000198611">
    <property type="component" value="Unassembled WGS sequence"/>
</dbReference>
<keyword evidence="4" id="KW-0479">Metal-binding</keyword>
<dbReference type="OrthoDB" id="4279at2"/>
<dbReference type="RefSeq" id="WP_093427891.1">
    <property type="nucleotide sequence ID" value="NZ_FOMJ01000003.1"/>
</dbReference>
<evidence type="ECO:0000256" key="10">
    <source>
        <dbReference type="RuleBase" id="RU361274"/>
    </source>
</evidence>
<comment type="catalytic activity">
    <reaction evidence="8">
        <text>adenosine + phosphate = alpha-D-ribose 1-phosphate + adenine</text>
        <dbReference type="Rhea" id="RHEA:27642"/>
        <dbReference type="ChEBI" id="CHEBI:16335"/>
        <dbReference type="ChEBI" id="CHEBI:16708"/>
        <dbReference type="ChEBI" id="CHEBI:43474"/>
        <dbReference type="ChEBI" id="CHEBI:57720"/>
        <dbReference type="EC" id="2.4.2.1"/>
    </reaction>
    <physiologicalReaction direction="left-to-right" evidence="8">
        <dbReference type="Rhea" id="RHEA:27643"/>
    </physiologicalReaction>
</comment>
<dbReference type="Pfam" id="PF02578">
    <property type="entry name" value="Cu-oxidase_4"/>
    <property type="match status" value="1"/>
</dbReference>
<dbReference type="AlphaFoldDB" id="A0A1I1QQI1"/>
<dbReference type="SUPFAM" id="SSF64438">
    <property type="entry name" value="CNF1/YfiH-like putative cysteine hydrolases"/>
    <property type="match status" value="1"/>
</dbReference>
<evidence type="ECO:0000256" key="7">
    <source>
        <dbReference type="ARBA" id="ARBA00047989"/>
    </source>
</evidence>
<keyword evidence="5" id="KW-0378">Hydrolase</keyword>
<comment type="catalytic activity">
    <reaction evidence="7">
        <text>adenosine + H2O + H(+) = inosine + NH4(+)</text>
        <dbReference type="Rhea" id="RHEA:24408"/>
        <dbReference type="ChEBI" id="CHEBI:15377"/>
        <dbReference type="ChEBI" id="CHEBI:15378"/>
        <dbReference type="ChEBI" id="CHEBI:16335"/>
        <dbReference type="ChEBI" id="CHEBI:17596"/>
        <dbReference type="ChEBI" id="CHEBI:28938"/>
        <dbReference type="EC" id="3.5.4.4"/>
    </reaction>
    <physiologicalReaction direction="left-to-right" evidence="7">
        <dbReference type="Rhea" id="RHEA:24409"/>
    </physiologicalReaction>
</comment>
<evidence type="ECO:0000256" key="4">
    <source>
        <dbReference type="ARBA" id="ARBA00022723"/>
    </source>
</evidence>
<dbReference type="Gene3D" id="3.60.140.10">
    <property type="entry name" value="CNF1/YfiH-like putative cysteine hydrolases"/>
    <property type="match status" value="1"/>
</dbReference>
<dbReference type="PANTHER" id="PTHR30616:SF2">
    <property type="entry name" value="PURINE NUCLEOSIDE PHOSPHORYLASE LACC1"/>
    <property type="match status" value="1"/>
</dbReference>